<reference evidence="1 2" key="1">
    <citation type="journal article" date="2018" name="Front. Plant Sci.">
        <title>Red Clover (Trifolium pratense) and Zigzag Clover (T. medium) - A Picture of Genomic Similarities and Differences.</title>
        <authorList>
            <person name="Dluhosova J."/>
            <person name="Istvanek J."/>
            <person name="Nedelnik J."/>
            <person name="Repkova J."/>
        </authorList>
    </citation>
    <scope>NUCLEOTIDE SEQUENCE [LARGE SCALE GENOMIC DNA]</scope>
    <source>
        <strain evidence="2">cv. 10/8</strain>
        <tissue evidence="1">Leaf</tissue>
    </source>
</reference>
<keyword evidence="2" id="KW-1185">Reference proteome</keyword>
<dbReference type="Proteomes" id="UP000265520">
    <property type="component" value="Unassembled WGS sequence"/>
</dbReference>
<dbReference type="AlphaFoldDB" id="A0A392RDW8"/>
<dbReference type="PANTHER" id="PTHR33240:SF15">
    <property type="entry name" value="GAG-PRO-LIKE PROTEIN"/>
    <property type="match status" value="1"/>
</dbReference>
<evidence type="ECO:0000313" key="2">
    <source>
        <dbReference type="Proteomes" id="UP000265520"/>
    </source>
</evidence>
<evidence type="ECO:0000313" key="1">
    <source>
        <dbReference type="EMBL" id="MCI34026.1"/>
    </source>
</evidence>
<organism evidence="1 2">
    <name type="scientific">Trifolium medium</name>
    <dbReference type="NCBI Taxonomy" id="97028"/>
    <lineage>
        <taxon>Eukaryota</taxon>
        <taxon>Viridiplantae</taxon>
        <taxon>Streptophyta</taxon>
        <taxon>Embryophyta</taxon>
        <taxon>Tracheophyta</taxon>
        <taxon>Spermatophyta</taxon>
        <taxon>Magnoliopsida</taxon>
        <taxon>eudicotyledons</taxon>
        <taxon>Gunneridae</taxon>
        <taxon>Pentapetalae</taxon>
        <taxon>rosids</taxon>
        <taxon>fabids</taxon>
        <taxon>Fabales</taxon>
        <taxon>Fabaceae</taxon>
        <taxon>Papilionoideae</taxon>
        <taxon>50 kb inversion clade</taxon>
        <taxon>NPAAA clade</taxon>
        <taxon>Hologalegina</taxon>
        <taxon>IRL clade</taxon>
        <taxon>Trifolieae</taxon>
        <taxon>Trifolium</taxon>
    </lineage>
</organism>
<feature type="non-terminal residue" evidence="1">
    <location>
        <position position="108"/>
    </location>
</feature>
<proteinExistence type="predicted"/>
<name>A0A392RDW8_9FABA</name>
<comment type="caution">
    <text evidence="1">The sequence shown here is derived from an EMBL/GenBank/DDBJ whole genome shotgun (WGS) entry which is preliminary data.</text>
</comment>
<sequence length="108" mass="12191">MANYDVRRVLIDPGSSCDIMYAHLFQTLQLYETHLTPYVGSDLQGFNEATTKPWGYIDLIVTFGCEETAKLIKVKFLVVDCPSLYQCIIERTTIGDLIAVPSTTHLKM</sequence>
<dbReference type="EMBL" id="LXQA010209591">
    <property type="protein sequence ID" value="MCI34026.1"/>
    <property type="molecule type" value="Genomic_DNA"/>
</dbReference>
<accession>A0A392RDW8</accession>
<protein>
    <submittedName>
        <fullName evidence="1">Uncharacterized protein</fullName>
    </submittedName>
</protein>
<dbReference type="PANTHER" id="PTHR33240">
    <property type="entry name" value="OS08G0508500 PROTEIN"/>
    <property type="match status" value="1"/>
</dbReference>